<keyword evidence="1" id="KW-0472">Membrane</keyword>
<evidence type="ECO:0000313" key="2">
    <source>
        <dbReference type="EMBL" id="KAK9112585.1"/>
    </source>
</evidence>
<accession>A0AAP0NNY6</accession>
<proteinExistence type="predicted"/>
<protein>
    <submittedName>
        <fullName evidence="2">Uncharacterized protein</fullName>
    </submittedName>
</protein>
<dbReference type="Proteomes" id="UP001419268">
    <property type="component" value="Unassembled WGS sequence"/>
</dbReference>
<comment type="caution">
    <text evidence="2">The sequence shown here is derived from an EMBL/GenBank/DDBJ whole genome shotgun (WGS) entry which is preliminary data.</text>
</comment>
<organism evidence="2 3">
    <name type="scientific">Stephania cephalantha</name>
    <dbReference type="NCBI Taxonomy" id="152367"/>
    <lineage>
        <taxon>Eukaryota</taxon>
        <taxon>Viridiplantae</taxon>
        <taxon>Streptophyta</taxon>
        <taxon>Embryophyta</taxon>
        <taxon>Tracheophyta</taxon>
        <taxon>Spermatophyta</taxon>
        <taxon>Magnoliopsida</taxon>
        <taxon>Ranunculales</taxon>
        <taxon>Menispermaceae</taxon>
        <taxon>Menispermoideae</taxon>
        <taxon>Cissampelideae</taxon>
        <taxon>Stephania</taxon>
    </lineage>
</organism>
<dbReference type="AlphaFoldDB" id="A0AAP0NNY6"/>
<name>A0AAP0NNY6_9MAGN</name>
<dbReference type="EMBL" id="JBBNAG010000008">
    <property type="protein sequence ID" value="KAK9112585.1"/>
    <property type="molecule type" value="Genomic_DNA"/>
</dbReference>
<keyword evidence="1" id="KW-0812">Transmembrane</keyword>
<keyword evidence="3" id="KW-1185">Reference proteome</keyword>
<gene>
    <name evidence="2" type="ORF">Scep_020104</name>
</gene>
<reference evidence="2 3" key="1">
    <citation type="submission" date="2024-01" db="EMBL/GenBank/DDBJ databases">
        <title>Genome assemblies of Stephania.</title>
        <authorList>
            <person name="Yang L."/>
        </authorList>
    </citation>
    <scope>NUCLEOTIDE SEQUENCE [LARGE SCALE GENOMIC DNA]</scope>
    <source>
        <strain evidence="2">JXDWG</strain>
        <tissue evidence="2">Leaf</tissue>
    </source>
</reference>
<sequence>MEPHRHATIGPWLVDPRQGRSRSLLYVPKSTPLRLRAGSSSLCCLTELRELAAAANGVVFSSLCIYLVMEIWFETL</sequence>
<evidence type="ECO:0000256" key="1">
    <source>
        <dbReference type="SAM" id="Phobius"/>
    </source>
</evidence>
<keyword evidence="1" id="KW-1133">Transmembrane helix</keyword>
<feature type="transmembrane region" description="Helical" evidence="1">
    <location>
        <begin position="51"/>
        <end position="73"/>
    </location>
</feature>
<evidence type="ECO:0000313" key="3">
    <source>
        <dbReference type="Proteomes" id="UP001419268"/>
    </source>
</evidence>